<gene>
    <name evidence="9" type="ORF">ACFPGP_05650</name>
</gene>
<evidence type="ECO:0000256" key="5">
    <source>
        <dbReference type="ARBA" id="ARBA00022989"/>
    </source>
</evidence>
<feature type="transmembrane region" description="Helical" evidence="7">
    <location>
        <begin position="229"/>
        <end position="247"/>
    </location>
</feature>
<dbReference type="EMBL" id="JBHSKD010000004">
    <property type="protein sequence ID" value="MFC5176148.1"/>
    <property type="molecule type" value="Genomic_DNA"/>
</dbReference>
<feature type="transmembrane region" description="Helical" evidence="7">
    <location>
        <begin position="178"/>
        <end position="198"/>
    </location>
</feature>
<feature type="transmembrane region" description="Helical" evidence="7">
    <location>
        <begin position="205"/>
        <end position="223"/>
    </location>
</feature>
<feature type="transmembrane region" description="Helical" evidence="7">
    <location>
        <begin position="601"/>
        <end position="620"/>
    </location>
</feature>
<feature type="domain" description="SSD" evidence="8">
    <location>
        <begin position="178"/>
        <end position="327"/>
    </location>
</feature>
<accession>A0ABW0BFX7</accession>
<evidence type="ECO:0000256" key="2">
    <source>
        <dbReference type="ARBA" id="ARBA00010157"/>
    </source>
</evidence>
<keyword evidence="5 7" id="KW-1133">Transmembrane helix</keyword>
<dbReference type="PANTHER" id="PTHR33406:SF11">
    <property type="entry name" value="MEMBRANE PROTEIN SCO6666-RELATED"/>
    <property type="match status" value="1"/>
</dbReference>
<proteinExistence type="inferred from homology"/>
<dbReference type="Proteomes" id="UP001596087">
    <property type="component" value="Unassembled WGS sequence"/>
</dbReference>
<keyword evidence="6 7" id="KW-0472">Membrane</keyword>
<feature type="transmembrane region" description="Helical" evidence="7">
    <location>
        <begin position="568"/>
        <end position="589"/>
    </location>
</feature>
<comment type="similarity">
    <text evidence="2">Belongs to the resistance-nodulation-cell division (RND) (TC 2.A.6) family. MmpL subfamily.</text>
</comment>
<dbReference type="SUPFAM" id="SSF82866">
    <property type="entry name" value="Multidrug efflux transporter AcrB transmembrane domain"/>
    <property type="match status" value="2"/>
</dbReference>
<dbReference type="InterPro" id="IPR004869">
    <property type="entry name" value="MMPL_dom"/>
</dbReference>
<evidence type="ECO:0000313" key="9">
    <source>
        <dbReference type="EMBL" id="MFC5176148.1"/>
    </source>
</evidence>
<reference evidence="10" key="1">
    <citation type="journal article" date="2019" name="Int. J. Syst. Evol. Microbiol.">
        <title>The Global Catalogue of Microorganisms (GCM) 10K type strain sequencing project: providing services to taxonomists for standard genome sequencing and annotation.</title>
        <authorList>
            <consortium name="The Broad Institute Genomics Platform"/>
            <consortium name="The Broad Institute Genome Sequencing Center for Infectious Disease"/>
            <person name="Wu L."/>
            <person name="Ma J."/>
        </authorList>
    </citation>
    <scope>NUCLEOTIDE SEQUENCE [LARGE SCALE GENOMIC DNA]</scope>
    <source>
        <strain evidence="10">DFY41</strain>
    </source>
</reference>
<feature type="transmembrane region" description="Helical" evidence="7">
    <location>
        <begin position="268"/>
        <end position="298"/>
    </location>
</feature>
<name>A0ABW0BFX7_9ACTN</name>
<evidence type="ECO:0000256" key="4">
    <source>
        <dbReference type="ARBA" id="ARBA00022692"/>
    </source>
</evidence>
<keyword evidence="3" id="KW-1003">Cell membrane</keyword>
<feature type="transmembrane region" description="Helical" evidence="7">
    <location>
        <begin position="641"/>
        <end position="667"/>
    </location>
</feature>
<dbReference type="PROSITE" id="PS50156">
    <property type="entry name" value="SSD"/>
    <property type="match status" value="1"/>
</dbReference>
<feature type="transmembrane region" description="Helical" evidence="7">
    <location>
        <begin position="304"/>
        <end position="328"/>
    </location>
</feature>
<comment type="subcellular location">
    <subcellularLocation>
        <location evidence="1">Cell membrane</location>
        <topology evidence="1">Multi-pass membrane protein</topology>
    </subcellularLocation>
</comment>
<feature type="transmembrane region" description="Helical" evidence="7">
    <location>
        <begin position="537"/>
        <end position="556"/>
    </location>
</feature>
<dbReference type="InterPro" id="IPR000731">
    <property type="entry name" value="SSD"/>
</dbReference>
<dbReference type="PANTHER" id="PTHR33406">
    <property type="entry name" value="MEMBRANE PROTEIN MJ1562-RELATED"/>
    <property type="match status" value="1"/>
</dbReference>
<organism evidence="9 10">
    <name type="scientific">Nocardioides taihuensis</name>
    <dbReference type="NCBI Taxonomy" id="1835606"/>
    <lineage>
        <taxon>Bacteria</taxon>
        <taxon>Bacillati</taxon>
        <taxon>Actinomycetota</taxon>
        <taxon>Actinomycetes</taxon>
        <taxon>Propionibacteriales</taxon>
        <taxon>Nocardioidaceae</taxon>
        <taxon>Nocardioides</taxon>
    </lineage>
</organism>
<evidence type="ECO:0000256" key="7">
    <source>
        <dbReference type="SAM" id="Phobius"/>
    </source>
</evidence>
<sequence length="746" mass="76909">MAWNLFRLGRWSFRHRRLVAGAWVGLLVLVGIGAVTLSGPTNDDFELTGIESTDAFALIKERVPQAAPDGATARIVFAAPDGEALTDPAHRAAVTDALAVARTGQVSGVVDPFTAGALSPDQSVGYATITYDVPSVDVSAASHDALDAARATAQDAGLTAAVGGDAVQPEAGAHTAELIGVGVALVVLLLTFGSLVAAGMPLLTALVGVGVGTLGISVLTGFVDLGSTTPALGTMLGLAVGIDYALFIMSRYQHEVRQGRSREEAAGVAVGTAGSAVIFAGLTVVIALAGLSVTGIGFLTQMGLAGAGMVALAVVIALTLLPALLGFAGRHATDGRLRFLRDRDPEGDEAQRTNGLRWVEAISRHRWAALVGGVLVAAVLAVPVASMQLAIPDDAAAPAGSDRRAAYDLIAEDFGDGANGPLVVVVDTQGADDPAAAVGAAVEQLGTIDSGVAAVVPPVTSDDPQAQQAFAQQLAATQLATITVVPDSDPSDEATRELVDTIRERLAELPAQTGARALVTGQTAVGVDVAQELADVFPLYLAIVVGLAFLLLVLVFRSVLVPLKAALGFLLSVGVSLGLTVAVFQWGWASSLLGVDRTSPVVFILPILLTGVLFGLAMDYEVFLVTRMREAWVHGSPARQAIVIGFQHSARVVTAAAAIMVGVFAGFALTDDVIIKTIGFALAVGVLADAFLVRMTIVPAVMAIVGERMWWLPGWLDRALPRLDVEGESLLRRLVPLDEPEVVGVQ</sequence>
<feature type="transmembrane region" description="Helical" evidence="7">
    <location>
        <begin position="367"/>
        <end position="391"/>
    </location>
</feature>
<comment type="caution">
    <text evidence="9">The sequence shown here is derived from an EMBL/GenBank/DDBJ whole genome shotgun (WGS) entry which is preliminary data.</text>
</comment>
<dbReference type="InterPro" id="IPR050545">
    <property type="entry name" value="Mycobact_MmpL"/>
</dbReference>
<evidence type="ECO:0000256" key="3">
    <source>
        <dbReference type="ARBA" id="ARBA00022475"/>
    </source>
</evidence>
<keyword evidence="10" id="KW-1185">Reference proteome</keyword>
<protein>
    <submittedName>
        <fullName evidence="9">MMPL family transporter</fullName>
    </submittedName>
</protein>
<dbReference type="Gene3D" id="1.20.1640.10">
    <property type="entry name" value="Multidrug efflux transporter AcrB transmembrane domain"/>
    <property type="match status" value="2"/>
</dbReference>
<evidence type="ECO:0000256" key="1">
    <source>
        <dbReference type="ARBA" id="ARBA00004651"/>
    </source>
</evidence>
<evidence type="ECO:0000256" key="6">
    <source>
        <dbReference type="ARBA" id="ARBA00023136"/>
    </source>
</evidence>
<dbReference type="RefSeq" id="WP_378588025.1">
    <property type="nucleotide sequence ID" value="NZ_JBHSKD010000004.1"/>
</dbReference>
<keyword evidence="4 7" id="KW-0812">Transmembrane</keyword>
<evidence type="ECO:0000313" key="10">
    <source>
        <dbReference type="Proteomes" id="UP001596087"/>
    </source>
</evidence>
<dbReference type="Pfam" id="PF03176">
    <property type="entry name" value="MMPL"/>
    <property type="match status" value="2"/>
</dbReference>
<evidence type="ECO:0000259" key="8">
    <source>
        <dbReference type="PROSITE" id="PS50156"/>
    </source>
</evidence>